<dbReference type="EMBL" id="BART01038473">
    <property type="protein sequence ID" value="GAH05721.1"/>
    <property type="molecule type" value="Genomic_DNA"/>
</dbReference>
<feature type="non-terminal residue" evidence="1">
    <location>
        <position position="71"/>
    </location>
</feature>
<dbReference type="AlphaFoldDB" id="X1CBX3"/>
<gene>
    <name evidence="1" type="ORF">S01H4_63786</name>
</gene>
<organism evidence="1">
    <name type="scientific">marine sediment metagenome</name>
    <dbReference type="NCBI Taxonomy" id="412755"/>
    <lineage>
        <taxon>unclassified sequences</taxon>
        <taxon>metagenomes</taxon>
        <taxon>ecological metagenomes</taxon>
    </lineage>
</organism>
<proteinExistence type="predicted"/>
<evidence type="ECO:0000313" key="1">
    <source>
        <dbReference type="EMBL" id="GAH05721.1"/>
    </source>
</evidence>
<name>X1CBX3_9ZZZZ</name>
<protein>
    <submittedName>
        <fullName evidence="1">Uncharacterized protein</fullName>
    </submittedName>
</protein>
<comment type="caution">
    <text evidence="1">The sequence shown here is derived from an EMBL/GenBank/DDBJ whole genome shotgun (WGS) entry which is preliminary data.</text>
</comment>
<sequence length="71" mass="7820">MNPSKGSERVVGYDPLEGEWLTWLPIWDSDLGALGAINLDAVIVNNEGEVYSWDTNTADFWHISLLGVITG</sequence>
<reference evidence="1" key="1">
    <citation type="journal article" date="2014" name="Front. Microbiol.">
        <title>High frequency of phylogenetically diverse reductive dehalogenase-homologous genes in deep subseafloor sedimentary metagenomes.</title>
        <authorList>
            <person name="Kawai M."/>
            <person name="Futagami T."/>
            <person name="Toyoda A."/>
            <person name="Takaki Y."/>
            <person name="Nishi S."/>
            <person name="Hori S."/>
            <person name="Arai W."/>
            <person name="Tsubouchi T."/>
            <person name="Morono Y."/>
            <person name="Uchiyama I."/>
            <person name="Ito T."/>
            <person name="Fujiyama A."/>
            <person name="Inagaki F."/>
            <person name="Takami H."/>
        </authorList>
    </citation>
    <scope>NUCLEOTIDE SEQUENCE</scope>
    <source>
        <strain evidence="1">Expedition CK06-06</strain>
    </source>
</reference>
<accession>X1CBX3</accession>